<name>A0A1G4KMJ9_9SACH</name>
<evidence type="ECO:0000313" key="1">
    <source>
        <dbReference type="EMBL" id="SCV05795.1"/>
    </source>
</evidence>
<keyword evidence="2" id="KW-1185">Reference proteome</keyword>
<dbReference type="Proteomes" id="UP000189911">
    <property type="component" value="Chromosome H"/>
</dbReference>
<proteinExistence type="predicted"/>
<dbReference type="Gene3D" id="3.30.230.100">
    <property type="match status" value="1"/>
</dbReference>
<reference evidence="2" key="1">
    <citation type="submission" date="2016-03" db="EMBL/GenBank/DDBJ databases">
        <authorList>
            <person name="Devillers Hugo."/>
        </authorList>
    </citation>
    <scope>NUCLEOTIDE SEQUENCE [LARGE SCALE GENOMIC DNA]</scope>
</reference>
<dbReference type="Pfam" id="PF10448">
    <property type="entry name" value="POC3_POC4"/>
    <property type="match status" value="1"/>
</dbReference>
<protein>
    <submittedName>
        <fullName evidence="1">LANO_0H15346g1_1</fullName>
    </submittedName>
</protein>
<dbReference type="EMBL" id="LT598447">
    <property type="protein sequence ID" value="SCV05795.1"/>
    <property type="molecule type" value="Genomic_DNA"/>
</dbReference>
<evidence type="ECO:0000313" key="2">
    <source>
        <dbReference type="Proteomes" id="UP000189911"/>
    </source>
</evidence>
<accession>A0A1G4KMJ9</accession>
<organism evidence="1 2">
    <name type="scientific">Lachancea nothofagi CBS 11611</name>
    <dbReference type="NCBI Taxonomy" id="1266666"/>
    <lineage>
        <taxon>Eukaryota</taxon>
        <taxon>Fungi</taxon>
        <taxon>Dikarya</taxon>
        <taxon>Ascomycota</taxon>
        <taxon>Saccharomycotina</taxon>
        <taxon>Saccharomycetes</taxon>
        <taxon>Saccharomycetales</taxon>
        <taxon>Saccharomycetaceae</taxon>
        <taxon>Lachancea</taxon>
    </lineage>
</organism>
<sequence>MVKTIQHTIQNPLGSSFQVLVSIPENEINTSKSPISMTIMTGSNAADQALMIYVYAIPTARDVLTSVLVDTADDAVRETAVRVSKLCAKKSQRPCYLTMAGNASIESLGMDQLLLCKECVGLIDAS</sequence>
<dbReference type="OrthoDB" id="4035555at2759"/>
<dbReference type="InterPro" id="IPR018854">
    <property type="entry name" value="Psome_chaperone_3/4"/>
</dbReference>
<dbReference type="AlphaFoldDB" id="A0A1G4KMJ9"/>
<gene>
    <name evidence="1" type="ORF">LANO_0H15346G</name>
</gene>